<dbReference type="Gene3D" id="1.25.40.10">
    <property type="entry name" value="Tetratricopeptide repeat domain"/>
    <property type="match status" value="2"/>
</dbReference>
<accession>A0A2L2TU23</accession>
<dbReference type="InterPro" id="IPR024983">
    <property type="entry name" value="CHAT_dom"/>
</dbReference>
<dbReference type="AlphaFoldDB" id="A0A2L2TU23"/>
<reference evidence="3" key="1">
    <citation type="submission" date="2014-10" db="EMBL/GenBank/DDBJ databases">
        <authorList>
            <person name="King R."/>
        </authorList>
    </citation>
    <scope>NUCLEOTIDE SEQUENCE [LARGE SCALE GENOMIC DNA]</scope>
    <source>
        <strain evidence="3">A3/5</strain>
    </source>
</reference>
<proteinExistence type="predicted"/>
<dbReference type="Pfam" id="PF12770">
    <property type="entry name" value="CHAT"/>
    <property type="match status" value="1"/>
</dbReference>
<sequence>MQSPEYIGAKLRYTRSAYGTLFYASLPLGDEPWVPVLMQNMNRSDIEQEIDKLRHWLQTASHDHAQRASYLHTLGMTLMEKFHLNASFEAIDSAIEYLREAVNLTPLESPARALQYLCLAAAYLFRFERYANTATADIAISLCREAIKITGTSHSLRGSQMKVLGDAYCMRWNNSGDVADVNESIRYYKEGLDLDLPNNIIRIDLTHALGLGYLSRYQVIETMWDMDTSLQLLQEACDATTGTYQIKNCMRKDLALGHQIKYLRNQDPLQINRVIALFQECIDHTPNSDPRLAVCYANLGTAYLVKWRKGGSFQDIARSIEILQYAVKMSEVDDPNCLLILGDLAKAYQDIFSETKVLSDIEFAIETWQKAVDSSHGPGQQATQLQWKSRAALERFNFTKSVTDIDKSIKFMQESLENTLPAVAPRAYRLFELGNRYKLKYKITRDEEDLTTGTTYLQIVIQDPSMHDYIKITAAEDAMSFFALAEDWKQGYEIAALLMKLIPPLIPRFLEAFDVQYVLKDLEGVACQAASMALYAGKEPSVALQFLETGRDILATSIEDLRGEVGILKEKHPELASQFLAQRSALDIPAAEDTDPEQRYEKGNVFENLVNKIRQLPGFEEFLRAPSEEAFKLAARKHPIAVINLKAQSRHRDSISSPAVLSWLWDVAMKPILDFLGFTKISISDEEWPRVCWIPTGPLCGFPLHAAGYHADGSTEAVIERVMSSYSSSVKAIINGRHDTQTTRDVTGNGSLLVAMENTPGATMLPFATDEINMLHKLHTSMSLDPVIGKNKNDILSQLPHCKIFHFAGRGFTDSQDPSRSHLLLEDNGKSDTLEVGKLLSLNLRQSQPFLAYLSACGTGQIKNNTFLDENIHLISGFRLAGFRHVIGALWEVSDETCVDMAKATYEGIRDGGMSDDSVCRGLHMASRALRKKCLSTPISRTEGRVRKDEVRNIGLTGEVQEERASQRDILSCEEDDYVPCHWVPYVHFGV</sequence>
<dbReference type="EMBL" id="LN649229">
    <property type="protein sequence ID" value="CEI63665.1"/>
    <property type="molecule type" value="Genomic_DNA"/>
</dbReference>
<name>A0A2L2TU23_9HYPO</name>
<evidence type="ECO:0000313" key="3">
    <source>
        <dbReference type="Proteomes" id="UP000245910"/>
    </source>
</evidence>
<dbReference type="InterPro" id="IPR011990">
    <property type="entry name" value="TPR-like_helical_dom_sf"/>
</dbReference>
<dbReference type="Proteomes" id="UP000245910">
    <property type="component" value="Chromosome I"/>
</dbReference>
<evidence type="ECO:0000259" key="1">
    <source>
        <dbReference type="Pfam" id="PF12770"/>
    </source>
</evidence>
<protein>
    <recommendedName>
        <fullName evidence="1">CHAT domain-containing protein</fullName>
    </recommendedName>
</protein>
<dbReference type="STRING" id="56646.A0A2L2TU23"/>
<keyword evidence="3" id="KW-1185">Reference proteome</keyword>
<organism evidence="2 3">
    <name type="scientific">Fusarium venenatum</name>
    <dbReference type="NCBI Taxonomy" id="56646"/>
    <lineage>
        <taxon>Eukaryota</taxon>
        <taxon>Fungi</taxon>
        <taxon>Dikarya</taxon>
        <taxon>Ascomycota</taxon>
        <taxon>Pezizomycotina</taxon>
        <taxon>Sordariomycetes</taxon>
        <taxon>Hypocreomycetidae</taxon>
        <taxon>Hypocreales</taxon>
        <taxon>Nectriaceae</taxon>
        <taxon>Fusarium</taxon>
    </lineage>
</organism>
<feature type="domain" description="CHAT" evidence="1">
    <location>
        <begin position="660"/>
        <end position="990"/>
    </location>
</feature>
<evidence type="ECO:0000313" key="2">
    <source>
        <dbReference type="EMBL" id="CEI63665.1"/>
    </source>
</evidence>
<dbReference type="SUPFAM" id="SSF81901">
    <property type="entry name" value="HCP-like"/>
    <property type="match status" value="1"/>
</dbReference>